<evidence type="ECO:0000313" key="6">
    <source>
        <dbReference type="EMBL" id="MUI13473.1"/>
    </source>
</evidence>
<evidence type="ECO:0000256" key="1">
    <source>
        <dbReference type="ARBA" id="ARBA00009437"/>
    </source>
</evidence>
<evidence type="ECO:0000256" key="3">
    <source>
        <dbReference type="ARBA" id="ARBA00023125"/>
    </source>
</evidence>
<evidence type="ECO:0000259" key="5">
    <source>
        <dbReference type="PROSITE" id="PS50931"/>
    </source>
</evidence>
<dbReference type="FunFam" id="1.10.10.10:FF:000001">
    <property type="entry name" value="LysR family transcriptional regulator"/>
    <property type="match status" value="1"/>
</dbReference>
<organism evidence="6 7">
    <name type="scientific">Pseudoduganella dura</name>
    <dbReference type="NCBI Taxonomy" id="321982"/>
    <lineage>
        <taxon>Bacteria</taxon>
        <taxon>Pseudomonadati</taxon>
        <taxon>Pseudomonadota</taxon>
        <taxon>Betaproteobacteria</taxon>
        <taxon>Burkholderiales</taxon>
        <taxon>Oxalobacteraceae</taxon>
        <taxon>Telluria group</taxon>
        <taxon>Pseudoduganella</taxon>
    </lineage>
</organism>
<evidence type="ECO:0000256" key="4">
    <source>
        <dbReference type="ARBA" id="ARBA00023163"/>
    </source>
</evidence>
<reference evidence="6 7" key="1">
    <citation type="submission" date="2019-11" db="EMBL/GenBank/DDBJ databases">
        <title>Draft Genome Sequences of Six Type Strains of the Genus Massilia.</title>
        <authorList>
            <person name="Miess H."/>
            <person name="Frediansyah A."/>
            <person name="Goeker M."/>
            <person name="Gross H."/>
        </authorList>
    </citation>
    <scope>NUCLEOTIDE SEQUENCE [LARGE SCALE GENOMIC DNA]</scope>
    <source>
        <strain evidence="6 7">DSM 17513</strain>
    </source>
</reference>
<comment type="caution">
    <text evidence="6">The sequence shown here is derived from an EMBL/GenBank/DDBJ whole genome shotgun (WGS) entry which is preliminary data.</text>
</comment>
<dbReference type="AlphaFoldDB" id="A0A6I3XGI4"/>
<keyword evidence="2" id="KW-0805">Transcription regulation</keyword>
<dbReference type="PROSITE" id="PS50931">
    <property type="entry name" value="HTH_LYSR"/>
    <property type="match status" value="1"/>
</dbReference>
<dbReference type="RefSeq" id="WP_155709261.1">
    <property type="nucleotide sequence ID" value="NZ_BMWU01000006.1"/>
</dbReference>
<protein>
    <submittedName>
        <fullName evidence="6">LysR family transcriptional regulator</fullName>
    </submittedName>
</protein>
<dbReference type="SUPFAM" id="SSF53850">
    <property type="entry name" value="Periplasmic binding protein-like II"/>
    <property type="match status" value="1"/>
</dbReference>
<dbReference type="GO" id="GO:0003677">
    <property type="term" value="F:DNA binding"/>
    <property type="evidence" value="ECO:0007669"/>
    <property type="project" value="UniProtKB-KW"/>
</dbReference>
<dbReference type="PANTHER" id="PTHR30537:SF5">
    <property type="entry name" value="HTH-TYPE TRANSCRIPTIONAL ACTIVATOR TTDR-RELATED"/>
    <property type="match status" value="1"/>
</dbReference>
<feature type="domain" description="HTH lysR-type" evidence="5">
    <location>
        <begin position="1"/>
        <end position="59"/>
    </location>
</feature>
<keyword evidence="7" id="KW-1185">Reference proteome</keyword>
<dbReference type="CDD" id="cd08422">
    <property type="entry name" value="PBP2_CrgA_like"/>
    <property type="match status" value="1"/>
</dbReference>
<keyword evidence="3" id="KW-0238">DNA-binding</keyword>
<dbReference type="EMBL" id="WNWM01000002">
    <property type="protein sequence ID" value="MUI13473.1"/>
    <property type="molecule type" value="Genomic_DNA"/>
</dbReference>
<evidence type="ECO:0000256" key="2">
    <source>
        <dbReference type="ARBA" id="ARBA00023015"/>
    </source>
</evidence>
<dbReference type="Pfam" id="PF00126">
    <property type="entry name" value="HTH_1"/>
    <property type="match status" value="1"/>
</dbReference>
<dbReference type="InterPro" id="IPR036390">
    <property type="entry name" value="WH_DNA-bd_sf"/>
</dbReference>
<sequence length="291" mass="32173">MDTMRAMRTFVRTLELGSLSSAARESGTTQPTVSKLLAQLEQHLAVRLFERSTRGLSPTEQGKRFYHDAKLVLEQFDAAVGAVQGMTGQASGLLRINAPVALGQYRINAMVQRFLADHPAIEVELILNDRFVDLVEEGVDIAFRLGGALPPDAIGRHLATVERFLVAAPVYLAARGMPSVVDDLSGHDFVRFAWTPGNTIDLYRGGEQAQCVAAGRFRVNNALAIREALVLGGGIGICPDWLVRDLLDSGQLVRVLPEWSARHQDLHLLYPSRRYQPLRSRLFIDFILGQF</sequence>
<dbReference type="Gene3D" id="1.10.10.10">
    <property type="entry name" value="Winged helix-like DNA-binding domain superfamily/Winged helix DNA-binding domain"/>
    <property type="match status" value="1"/>
</dbReference>
<dbReference type="PANTHER" id="PTHR30537">
    <property type="entry name" value="HTH-TYPE TRANSCRIPTIONAL REGULATOR"/>
    <property type="match status" value="1"/>
</dbReference>
<dbReference type="Gene3D" id="3.40.190.290">
    <property type="match status" value="1"/>
</dbReference>
<dbReference type="Proteomes" id="UP000431684">
    <property type="component" value="Unassembled WGS sequence"/>
</dbReference>
<dbReference type="InterPro" id="IPR005119">
    <property type="entry name" value="LysR_subst-bd"/>
</dbReference>
<dbReference type="InterPro" id="IPR036388">
    <property type="entry name" value="WH-like_DNA-bd_sf"/>
</dbReference>
<dbReference type="InterPro" id="IPR000847">
    <property type="entry name" value="LysR_HTH_N"/>
</dbReference>
<dbReference type="OrthoDB" id="9786526at2"/>
<dbReference type="Pfam" id="PF03466">
    <property type="entry name" value="LysR_substrate"/>
    <property type="match status" value="1"/>
</dbReference>
<dbReference type="GO" id="GO:0003700">
    <property type="term" value="F:DNA-binding transcription factor activity"/>
    <property type="evidence" value="ECO:0007669"/>
    <property type="project" value="InterPro"/>
</dbReference>
<proteinExistence type="inferred from homology"/>
<evidence type="ECO:0000313" key="7">
    <source>
        <dbReference type="Proteomes" id="UP000431684"/>
    </source>
</evidence>
<dbReference type="InterPro" id="IPR058163">
    <property type="entry name" value="LysR-type_TF_proteobact-type"/>
</dbReference>
<accession>A0A6I3XGI4</accession>
<keyword evidence="4" id="KW-0804">Transcription</keyword>
<comment type="similarity">
    <text evidence="1">Belongs to the LysR transcriptional regulatory family.</text>
</comment>
<dbReference type="PRINTS" id="PR00039">
    <property type="entry name" value="HTHLYSR"/>
</dbReference>
<gene>
    <name evidence="6" type="ORF">GJV26_13530</name>
</gene>
<name>A0A6I3XGI4_9BURK</name>
<dbReference type="SUPFAM" id="SSF46785">
    <property type="entry name" value="Winged helix' DNA-binding domain"/>
    <property type="match status" value="1"/>
</dbReference>